<feature type="binding site" evidence="12">
    <location>
        <position position="31"/>
    </location>
    <ligand>
        <name>S-adenosyl-L-methionine</name>
        <dbReference type="ChEBI" id="CHEBI:59789"/>
    </ligand>
</feature>
<organism evidence="14 15">
    <name type="scientific">Thioalbus denitrificans</name>
    <dbReference type="NCBI Taxonomy" id="547122"/>
    <lineage>
        <taxon>Bacteria</taxon>
        <taxon>Pseudomonadati</taxon>
        <taxon>Pseudomonadota</taxon>
        <taxon>Gammaproteobacteria</taxon>
        <taxon>Chromatiales</taxon>
        <taxon>Ectothiorhodospiraceae</taxon>
        <taxon>Thioalbus</taxon>
    </lineage>
</organism>
<dbReference type="RefSeq" id="WP_114281321.1">
    <property type="nucleotide sequence ID" value="NZ_QPJY01000018.1"/>
</dbReference>
<dbReference type="InterPro" id="IPR010505">
    <property type="entry name" value="MoaA_twitch"/>
</dbReference>
<dbReference type="InterPro" id="IPR058240">
    <property type="entry name" value="rSAM_sf"/>
</dbReference>
<dbReference type="HAMAP" id="MF_01225_B">
    <property type="entry name" value="MoaA_B"/>
    <property type="match status" value="1"/>
</dbReference>
<evidence type="ECO:0000256" key="10">
    <source>
        <dbReference type="ARBA" id="ARBA00023239"/>
    </source>
</evidence>
<evidence type="ECO:0000256" key="11">
    <source>
        <dbReference type="ARBA" id="ARBA00048697"/>
    </source>
</evidence>
<dbReference type="InterPro" id="IPR013483">
    <property type="entry name" value="MoaA"/>
</dbReference>
<evidence type="ECO:0000256" key="7">
    <source>
        <dbReference type="ARBA" id="ARBA00023014"/>
    </source>
</evidence>
<evidence type="ECO:0000256" key="6">
    <source>
        <dbReference type="ARBA" id="ARBA00023004"/>
    </source>
</evidence>
<evidence type="ECO:0000256" key="4">
    <source>
        <dbReference type="ARBA" id="ARBA00022723"/>
    </source>
</evidence>
<proteinExistence type="inferred from homology"/>
<evidence type="ECO:0000256" key="12">
    <source>
        <dbReference type="HAMAP-Rule" id="MF_01225"/>
    </source>
</evidence>
<reference evidence="14 15" key="1">
    <citation type="submission" date="2018-07" db="EMBL/GenBank/DDBJ databases">
        <title>Genomic Encyclopedia of Type Strains, Phase IV (KMG-IV): sequencing the most valuable type-strain genomes for metagenomic binning, comparative biology and taxonomic classification.</title>
        <authorList>
            <person name="Goeker M."/>
        </authorList>
    </citation>
    <scope>NUCLEOTIDE SEQUENCE [LARGE SCALE GENOMIC DNA]</scope>
    <source>
        <strain evidence="14 15">DSM 26407</strain>
    </source>
</reference>
<dbReference type="SFLD" id="SFLDG01067">
    <property type="entry name" value="SPASM/twitch_domain_containing"/>
    <property type="match status" value="1"/>
</dbReference>
<dbReference type="InterPro" id="IPR007197">
    <property type="entry name" value="rSAM"/>
</dbReference>
<keyword evidence="9 12" id="KW-0501">Molybdenum cofactor biosynthesis</keyword>
<evidence type="ECO:0000256" key="8">
    <source>
        <dbReference type="ARBA" id="ARBA00023134"/>
    </source>
</evidence>
<dbReference type="InterPro" id="IPR040064">
    <property type="entry name" value="MoaA-like"/>
</dbReference>
<dbReference type="InterPro" id="IPR006638">
    <property type="entry name" value="Elp3/MiaA/NifB-like_rSAM"/>
</dbReference>
<dbReference type="GO" id="GO:0046872">
    <property type="term" value="F:metal ion binding"/>
    <property type="evidence" value="ECO:0007669"/>
    <property type="project" value="UniProtKB-KW"/>
</dbReference>
<keyword evidence="3 12" id="KW-0949">S-adenosyl-L-methionine</keyword>
<evidence type="ECO:0000256" key="9">
    <source>
        <dbReference type="ARBA" id="ARBA00023150"/>
    </source>
</evidence>
<evidence type="ECO:0000256" key="3">
    <source>
        <dbReference type="ARBA" id="ARBA00022691"/>
    </source>
</evidence>
<dbReference type="EC" id="4.1.99.22" evidence="1 12"/>
<comment type="caution">
    <text evidence="14">The sequence shown here is derived from an EMBL/GenBank/DDBJ whole genome shotgun (WGS) entry which is preliminary data.</text>
</comment>
<dbReference type="GO" id="GO:1904047">
    <property type="term" value="F:S-adenosyl-L-methionine binding"/>
    <property type="evidence" value="ECO:0007669"/>
    <property type="project" value="UniProtKB-UniRule"/>
</dbReference>
<dbReference type="GO" id="GO:0005525">
    <property type="term" value="F:GTP binding"/>
    <property type="evidence" value="ECO:0007669"/>
    <property type="project" value="UniProtKB-UniRule"/>
</dbReference>
<dbReference type="NCBIfam" id="TIGR02666">
    <property type="entry name" value="moaA"/>
    <property type="match status" value="1"/>
</dbReference>
<dbReference type="CDD" id="cd21117">
    <property type="entry name" value="Twitch_MoaA"/>
    <property type="match status" value="1"/>
</dbReference>
<dbReference type="Pfam" id="PF04055">
    <property type="entry name" value="Radical_SAM"/>
    <property type="match status" value="1"/>
</dbReference>
<keyword evidence="10 12" id="KW-0456">Lyase</keyword>
<feature type="binding site" evidence="12">
    <location>
        <position position="260"/>
    </location>
    <ligand>
        <name>[4Fe-4S] cluster</name>
        <dbReference type="ChEBI" id="CHEBI:49883"/>
        <label>2</label>
        <note>4Fe-4S-substrate</note>
    </ligand>
</feature>
<keyword evidence="2 12" id="KW-0004">4Fe-4S</keyword>
<evidence type="ECO:0000313" key="14">
    <source>
        <dbReference type="EMBL" id="RCX22425.1"/>
    </source>
</evidence>
<dbReference type="SMART" id="SM00729">
    <property type="entry name" value="Elp3"/>
    <property type="match status" value="1"/>
</dbReference>
<dbReference type="Pfam" id="PF06463">
    <property type="entry name" value="Mob_synth_C"/>
    <property type="match status" value="1"/>
</dbReference>
<feature type="binding site" evidence="12">
    <location>
        <position position="274"/>
    </location>
    <ligand>
        <name>[4Fe-4S] cluster</name>
        <dbReference type="ChEBI" id="CHEBI:49883"/>
        <label>2</label>
        <note>4Fe-4S-substrate</note>
    </ligand>
</feature>
<dbReference type="InterPro" id="IPR013785">
    <property type="entry name" value="Aldolase_TIM"/>
</dbReference>
<feature type="binding site" evidence="12">
    <location>
        <position position="72"/>
    </location>
    <ligand>
        <name>S-adenosyl-L-methionine</name>
        <dbReference type="ChEBI" id="CHEBI:59789"/>
    </ligand>
</feature>
<feature type="binding site" evidence="12">
    <location>
        <position position="99"/>
    </location>
    <ligand>
        <name>GTP</name>
        <dbReference type="ChEBI" id="CHEBI:37565"/>
    </ligand>
</feature>
<comment type="cofactor">
    <cofactor evidence="12">
        <name>[4Fe-4S] cluster</name>
        <dbReference type="ChEBI" id="CHEBI:49883"/>
    </cofactor>
    <text evidence="12">Binds 2 [4Fe-4S] clusters. Binds 1 [4Fe-4S] cluster coordinated with 3 cysteines and an exchangeable S-adenosyl-L-methionine and 1 [4Fe-4S] cluster coordinated with 3 cysteines and the GTP-derived substrate.</text>
</comment>
<dbReference type="OrthoDB" id="9763993at2"/>
<feature type="binding site" evidence="12">
    <location>
        <position position="32"/>
    </location>
    <ligand>
        <name>[4Fe-4S] cluster</name>
        <dbReference type="ChEBI" id="CHEBI:49883"/>
        <label>1</label>
        <note>4Fe-4S-S-AdoMet</note>
    </ligand>
</feature>
<dbReference type="UniPathway" id="UPA00344"/>
<feature type="domain" description="Radical SAM core" evidence="13">
    <location>
        <begin position="9"/>
        <end position="233"/>
    </location>
</feature>
<dbReference type="InterPro" id="IPR000385">
    <property type="entry name" value="MoaA_NifB_PqqE_Fe-S-bd_CS"/>
</dbReference>
<comment type="function">
    <text evidence="12">Catalyzes the cyclization of GTP to (8S)-3',8-cyclo-7,8-dihydroguanosine 5'-triphosphate.</text>
</comment>
<evidence type="ECO:0000256" key="1">
    <source>
        <dbReference type="ARBA" id="ARBA00012167"/>
    </source>
</evidence>
<keyword evidence="4 12" id="KW-0479">Metal-binding</keyword>
<dbReference type="EMBL" id="QPJY01000018">
    <property type="protein sequence ID" value="RCX22425.1"/>
    <property type="molecule type" value="Genomic_DNA"/>
</dbReference>
<evidence type="ECO:0000313" key="15">
    <source>
        <dbReference type="Proteomes" id="UP000252707"/>
    </source>
</evidence>
<comment type="subunit">
    <text evidence="12">Monomer and homodimer.</text>
</comment>
<comment type="similarity">
    <text evidence="12">Belongs to the radical SAM superfamily. MoaA family.</text>
</comment>
<gene>
    <name evidence="12" type="primary">moaA</name>
    <name evidence="14" type="ORF">DFQ59_11838</name>
</gene>
<accession>A0A369BMW4</accession>
<evidence type="ECO:0000256" key="5">
    <source>
        <dbReference type="ARBA" id="ARBA00022741"/>
    </source>
</evidence>
<comment type="pathway">
    <text evidence="12">Cofactor biosynthesis; molybdopterin biosynthesis.</text>
</comment>
<keyword evidence="15" id="KW-1185">Reference proteome</keyword>
<feature type="binding site" evidence="12">
    <location>
        <position position="68"/>
    </location>
    <ligand>
        <name>GTP</name>
        <dbReference type="ChEBI" id="CHEBI:37565"/>
    </ligand>
</feature>
<dbReference type="GO" id="GO:0051539">
    <property type="term" value="F:4 iron, 4 sulfur cluster binding"/>
    <property type="evidence" value="ECO:0007669"/>
    <property type="project" value="UniProtKB-UniRule"/>
</dbReference>
<dbReference type="CDD" id="cd01335">
    <property type="entry name" value="Radical_SAM"/>
    <property type="match status" value="1"/>
</dbReference>
<keyword evidence="5 12" id="KW-0547">Nucleotide-binding</keyword>
<dbReference type="SUPFAM" id="SSF102114">
    <property type="entry name" value="Radical SAM enzymes"/>
    <property type="match status" value="1"/>
</dbReference>
<dbReference type="SFLD" id="SFLDG01386">
    <property type="entry name" value="main_SPASM_domain-containing"/>
    <property type="match status" value="1"/>
</dbReference>
<dbReference type="Proteomes" id="UP000252707">
    <property type="component" value="Unassembled WGS sequence"/>
</dbReference>
<dbReference type="SFLD" id="SFLDS00029">
    <property type="entry name" value="Radical_SAM"/>
    <property type="match status" value="1"/>
</dbReference>
<dbReference type="GO" id="GO:0006777">
    <property type="term" value="P:Mo-molybdopterin cofactor biosynthetic process"/>
    <property type="evidence" value="ECO:0007669"/>
    <property type="project" value="UniProtKB-UniRule"/>
</dbReference>
<comment type="catalytic activity">
    <reaction evidence="11 12">
        <text>GTP + AH2 + S-adenosyl-L-methionine = (8S)-3',8-cyclo-7,8-dihydroguanosine 5'-triphosphate + 5'-deoxyadenosine + L-methionine + A + H(+)</text>
        <dbReference type="Rhea" id="RHEA:49576"/>
        <dbReference type="ChEBI" id="CHEBI:13193"/>
        <dbReference type="ChEBI" id="CHEBI:15378"/>
        <dbReference type="ChEBI" id="CHEBI:17319"/>
        <dbReference type="ChEBI" id="CHEBI:17499"/>
        <dbReference type="ChEBI" id="CHEBI:37565"/>
        <dbReference type="ChEBI" id="CHEBI:57844"/>
        <dbReference type="ChEBI" id="CHEBI:59789"/>
        <dbReference type="ChEBI" id="CHEBI:131766"/>
        <dbReference type="EC" id="4.1.99.22"/>
    </reaction>
</comment>
<keyword evidence="6 12" id="KW-0408">Iron</keyword>
<feature type="binding site" evidence="12">
    <location>
        <position position="25"/>
    </location>
    <ligand>
        <name>[4Fe-4S] cluster</name>
        <dbReference type="ChEBI" id="CHEBI:49883"/>
        <label>1</label>
        <note>4Fe-4S-S-AdoMet</note>
    </ligand>
</feature>
<protein>
    <recommendedName>
        <fullName evidence="1 12">GTP 3',8-cyclase</fullName>
        <ecNumber evidence="1 12">4.1.99.22</ecNumber>
    </recommendedName>
    <alternativeName>
        <fullName evidence="12">Molybdenum cofactor biosynthesis protein A</fullName>
    </alternativeName>
</protein>
<dbReference type="PANTHER" id="PTHR22960">
    <property type="entry name" value="MOLYBDOPTERIN COFACTOR SYNTHESIS PROTEIN A"/>
    <property type="match status" value="1"/>
</dbReference>
<feature type="binding site" evidence="12">
    <location>
        <position position="29"/>
    </location>
    <ligand>
        <name>[4Fe-4S] cluster</name>
        <dbReference type="ChEBI" id="CHEBI:49883"/>
        <label>1</label>
        <note>4Fe-4S-S-AdoMet</note>
    </ligand>
</feature>
<feature type="binding site" evidence="12">
    <location>
        <position position="123"/>
    </location>
    <ligand>
        <name>S-adenosyl-L-methionine</name>
        <dbReference type="ChEBI" id="CHEBI:59789"/>
    </ligand>
</feature>
<evidence type="ECO:0000259" key="13">
    <source>
        <dbReference type="PROSITE" id="PS51918"/>
    </source>
</evidence>
<dbReference type="InterPro" id="IPR050105">
    <property type="entry name" value="MoCo_biosynth_MoaA/MoaC"/>
</dbReference>
<feature type="binding site" evidence="12">
    <location>
        <position position="194"/>
    </location>
    <ligand>
        <name>S-adenosyl-L-methionine</name>
        <dbReference type="ChEBI" id="CHEBI:59789"/>
    </ligand>
</feature>
<dbReference type="AlphaFoldDB" id="A0A369BMW4"/>
<dbReference type="GO" id="GO:0061799">
    <property type="term" value="F:cyclic pyranopterin monophosphate synthase activity"/>
    <property type="evidence" value="ECO:0007669"/>
    <property type="project" value="TreeGrafter"/>
</dbReference>
<feature type="binding site" evidence="12">
    <location>
        <begin position="262"/>
        <end position="264"/>
    </location>
    <ligand>
        <name>GTP</name>
        <dbReference type="ChEBI" id="CHEBI:37565"/>
    </ligand>
</feature>
<feature type="binding site" evidence="12">
    <location>
        <position position="257"/>
    </location>
    <ligand>
        <name>[4Fe-4S] cluster</name>
        <dbReference type="ChEBI" id="CHEBI:49883"/>
        <label>2</label>
        <note>4Fe-4S-substrate</note>
    </ligand>
</feature>
<evidence type="ECO:0000256" key="2">
    <source>
        <dbReference type="ARBA" id="ARBA00022485"/>
    </source>
</evidence>
<dbReference type="PROSITE" id="PS01305">
    <property type="entry name" value="MOAA_NIFB_PQQE"/>
    <property type="match status" value="1"/>
</dbReference>
<dbReference type="SFLD" id="SFLDG01383">
    <property type="entry name" value="cyclic_pyranopterin_phosphate"/>
    <property type="match status" value="1"/>
</dbReference>
<comment type="caution">
    <text evidence="12">Lacks conserved residue(s) required for the propagation of feature annotation.</text>
</comment>
<keyword evidence="8 12" id="KW-0342">GTP-binding</keyword>
<dbReference type="Gene3D" id="3.20.20.70">
    <property type="entry name" value="Aldolase class I"/>
    <property type="match status" value="1"/>
</dbReference>
<dbReference type="PANTHER" id="PTHR22960:SF0">
    <property type="entry name" value="MOLYBDENUM COFACTOR BIOSYNTHESIS PROTEIN 1"/>
    <property type="match status" value="1"/>
</dbReference>
<name>A0A369BMW4_9GAMM</name>
<dbReference type="PROSITE" id="PS51918">
    <property type="entry name" value="RADICAL_SAM"/>
    <property type="match status" value="1"/>
</dbReference>
<feature type="binding site" evidence="12">
    <location>
        <position position="18"/>
    </location>
    <ligand>
        <name>GTP</name>
        <dbReference type="ChEBI" id="CHEBI:37565"/>
    </ligand>
</feature>
<sequence>MAAERLTDRFGRGIDYLRLSVTDRCDLRCAYCRPPGRTDYHEPADWLGFGELERIVAAFARLGVRRVRLTGGEPLLRRDLPRLAERLAALPGIGDLSLSTNAIRLAPMAARLREAGVGRVNISLDTLEPGRYREVTGGGDLARVLAGIEAARTAGMAPIRINTVVMRGVNDGEIPSLVAYCMERNLTLRLIETMPVGDGGRAAAGRFLALDTVRRRILGHLPLVPDIAPGGGPARYYRIDGTDARIGFITPLSQHFCATCNRVRLDVTGNLLLCLGQEHSYPLGRLLRAGVSDAGLEEALRAAMALKPERHEFREQPAKVLRRMSMTGG</sequence>
<dbReference type="GO" id="GO:0061798">
    <property type="term" value="F:GTP 3',8'-cyclase activity"/>
    <property type="evidence" value="ECO:0007669"/>
    <property type="project" value="UniProtKB-UniRule"/>
</dbReference>
<keyword evidence="7 12" id="KW-0411">Iron-sulfur</keyword>